<evidence type="ECO:0000256" key="3">
    <source>
        <dbReference type="ARBA" id="ARBA00022691"/>
    </source>
</evidence>
<sequence>MHLSESVRKQYTTEHLSAREAQRNAEFIAFGPIIFQVARIMVKWGILDMLRDKEMTINEIAETTGKTIYAIKCLMEASLSIGLVLINDVTDRFSISKTGWFLINDPATVVNMNFNHDVNYLGMFELEQALDHGKPEGLKYLGNWKTVYEGLSQLPADAQKSWFNFDHFYSDSSFEEALQIVFANHPKTLLDVGGNTGRWALQCVNYNQDVEVTIMDLPQQIKLMEKETAGKPGADRIHGYGTDMLHTTNQFPTQPHFDAIWMSQFLDCFAEPEIQSILERAAKIMDGNAKLYIMETLWDRQKYEPAALCLTLTSLYFTDIANGNSKMYHSEDLIKIIEKAGLKVTQIHDHLGQGHSIIVCQKK</sequence>
<dbReference type="Proteomes" id="UP000216189">
    <property type="component" value="Unassembled WGS sequence"/>
</dbReference>
<dbReference type="SUPFAM" id="SSF46785">
    <property type="entry name" value="Winged helix' DNA-binding domain"/>
    <property type="match status" value="1"/>
</dbReference>
<reference evidence="6 7" key="1">
    <citation type="submission" date="2017-08" db="EMBL/GenBank/DDBJ databases">
        <title>Comparative genomics of non-oral Prevotella species.</title>
        <authorList>
            <person name="Accetto T."/>
            <person name="Nograsek B."/>
            <person name="Avgustin G."/>
        </authorList>
    </citation>
    <scope>NUCLEOTIDE SEQUENCE [LARGE SCALE GENOMIC DNA]</scope>
    <source>
        <strain evidence="6 7">TC1-1</strain>
    </source>
</reference>
<dbReference type="InterPro" id="IPR049480">
    <property type="entry name" value="BVU_1015-like_N"/>
</dbReference>
<dbReference type="PANTHER" id="PTHR43712">
    <property type="entry name" value="PUTATIVE (AFU_ORTHOLOGUE AFUA_4G14580)-RELATED"/>
    <property type="match status" value="1"/>
</dbReference>
<dbReference type="EMBL" id="NPJF01000030">
    <property type="protein sequence ID" value="OYP55362.1"/>
    <property type="molecule type" value="Genomic_DNA"/>
</dbReference>
<keyword evidence="2" id="KW-0808">Transferase</keyword>
<evidence type="ECO:0000256" key="1">
    <source>
        <dbReference type="ARBA" id="ARBA00022603"/>
    </source>
</evidence>
<dbReference type="GO" id="GO:0008168">
    <property type="term" value="F:methyltransferase activity"/>
    <property type="evidence" value="ECO:0007669"/>
    <property type="project" value="UniProtKB-KW"/>
</dbReference>
<dbReference type="SUPFAM" id="SSF53335">
    <property type="entry name" value="S-adenosyl-L-methionine-dependent methyltransferases"/>
    <property type="match status" value="1"/>
</dbReference>
<dbReference type="InterPro" id="IPR036390">
    <property type="entry name" value="WH_DNA-bd_sf"/>
</dbReference>
<keyword evidence="7" id="KW-1185">Reference proteome</keyword>
<reference evidence="5" key="2">
    <citation type="submission" date="2021-08" db="EMBL/GenBank/DDBJ databases">
        <title>Prevotella lacticifex sp. nov., isolated from rumen of cow.</title>
        <authorList>
            <person name="Shinkai T."/>
            <person name="Ikeyama N."/>
            <person name="Kumagai M."/>
            <person name="Ohmori H."/>
            <person name="Sakamoto M."/>
            <person name="Ohkuma M."/>
            <person name="Mitsumori M."/>
        </authorList>
    </citation>
    <scope>NUCLEOTIDE SEQUENCE</scope>
    <source>
        <strain evidence="5">DSM 11371</strain>
    </source>
</reference>
<feature type="domain" description="BVU-1015-like N-terminal dimerisation-like" evidence="4">
    <location>
        <begin position="22"/>
        <end position="93"/>
    </location>
</feature>
<dbReference type="PANTHER" id="PTHR43712:SF2">
    <property type="entry name" value="O-METHYLTRANSFERASE CICE"/>
    <property type="match status" value="1"/>
</dbReference>
<evidence type="ECO:0000259" key="4">
    <source>
        <dbReference type="Pfam" id="PF21212"/>
    </source>
</evidence>
<dbReference type="EMBL" id="BPTR01000001">
    <property type="protein sequence ID" value="GJG28222.1"/>
    <property type="molecule type" value="Genomic_DNA"/>
</dbReference>
<dbReference type="GO" id="GO:0032259">
    <property type="term" value="P:methylation"/>
    <property type="evidence" value="ECO:0007669"/>
    <property type="project" value="UniProtKB-KW"/>
</dbReference>
<dbReference type="CDD" id="cd02440">
    <property type="entry name" value="AdoMet_MTases"/>
    <property type="match status" value="1"/>
</dbReference>
<evidence type="ECO:0000313" key="5">
    <source>
        <dbReference type="EMBL" id="GJG28222.1"/>
    </source>
</evidence>
<keyword evidence="1 6" id="KW-0489">Methyltransferase</keyword>
<dbReference type="Proteomes" id="UP000887043">
    <property type="component" value="Unassembled WGS sequence"/>
</dbReference>
<gene>
    <name evidence="6" type="ORF">CIK91_07625</name>
    <name evidence="5" type="ORF">PRRU23_19220</name>
</gene>
<dbReference type="Pfam" id="PF13489">
    <property type="entry name" value="Methyltransf_23"/>
    <property type="match status" value="1"/>
</dbReference>
<dbReference type="InterPro" id="IPR016461">
    <property type="entry name" value="COMT-like"/>
</dbReference>
<comment type="caution">
    <text evidence="5">The sequence shown here is derived from an EMBL/GenBank/DDBJ whole genome shotgun (WGS) entry which is preliminary data.</text>
</comment>
<dbReference type="RefSeq" id="WP_006282150.1">
    <property type="nucleotide sequence ID" value="NZ_BPTR01000001.1"/>
</dbReference>
<evidence type="ECO:0000313" key="6">
    <source>
        <dbReference type="EMBL" id="OYP55362.1"/>
    </source>
</evidence>
<name>A0AA37MLT7_SEGBR</name>
<dbReference type="Gene3D" id="1.10.10.10">
    <property type="entry name" value="Winged helix-like DNA-binding domain superfamily/Winged helix DNA-binding domain"/>
    <property type="match status" value="1"/>
</dbReference>
<evidence type="ECO:0000256" key="2">
    <source>
        <dbReference type="ARBA" id="ARBA00022679"/>
    </source>
</evidence>
<protein>
    <submittedName>
        <fullName evidence="5">O-methyltransferase</fullName>
    </submittedName>
    <submittedName>
        <fullName evidence="6">SAM-dependent methyltransferase</fullName>
    </submittedName>
</protein>
<dbReference type="Pfam" id="PF21212">
    <property type="entry name" value="Dimerisation2-like_dom"/>
    <property type="match status" value="1"/>
</dbReference>
<dbReference type="GeneID" id="72478488"/>
<dbReference type="InterPro" id="IPR029063">
    <property type="entry name" value="SAM-dependent_MTases_sf"/>
</dbReference>
<evidence type="ECO:0000313" key="8">
    <source>
        <dbReference type="Proteomes" id="UP000887043"/>
    </source>
</evidence>
<dbReference type="InterPro" id="IPR036388">
    <property type="entry name" value="WH-like_DNA-bd_sf"/>
</dbReference>
<dbReference type="PROSITE" id="PS51683">
    <property type="entry name" value="SAM_OMT_II"/>
    <property type="match status" value="1"/>
</dbReference>
<proteinExistence type="predicted"/>
<dbReference type="Gene3D" id="3.40.50.150">
    <property type="entry name" value="Vaccinia Virus protein VP39"/>
    <property type="match status" value="1"/>
</dbReference>
<accession>A0AA37MLT7</accession>
<dbReference type="AlphaFoldDB" id="A0AA37MLT7"/>
<dbReference type="Gene3D" id="1.20.58.1390">
    <property type="match status" value="1"/>
</dbReference>
<evidence type="ECO:0000313" key="7">
    <source>
        <dbReference type="Proteomes" id="UP000216189"/>
    </source>
</evidence>
<organism evidence="5 8">
    <name type="scientific">Segatella bryantii</name>
    <name type="common">Prevotella bryantii</name>
    <dbReference type="NCBI Taxonomy" id="77095"/>
    <lineage>
        <taxon>Bacteria</taxon>
        <taxon>Pseudomonadati</taxon>
        <taxon>Bacteroidota</taxon>
        <taxon>Bacteroidia</taxon>
        <taxon>Bacteroidales</taxon>
        <taxon>Prevotellaceae</taxon>
        <taxon>Segatella</taxon>
    </lineage>
</organism>
<keyword evidence="3" id="KW-0949">S-adenosyl-L-methionine</keyword>